<accession>A0AAU9TXR0</accession>
<comment type="caution">
    <text evidence="1">The sequence shown here is derived from an EMBL/GenBank/DDBJ whole genome shotgun (WGS) entry which is preliminary data.</text>
</comment>
<reference evidence="1" key="1">
    <citation type="submission" date="2022-03" db="EMBL/GenBank/DDBJ databases">
        <authorList>
            <person name="Tunstrom K."/>
        </authorList>
    </citation>
    <scope>NUCLEOTIDE SEQUENCE</scope>
</reference>
<evidence type="ECO:0000313" key="1">
    <source>
        <dbReference type="EMBL" id="CAH2091628.1"/>
    </source>
</evidence>
<sequence length="108" mass="12722">MSTNLNYQRSQQKYYYGKNCFKWASNPLSNRVRMPQYNIVTSISISRLTEDDRKDPVTAWNQIFDEEMRLTILTWANVKIVGSRAKFNPQDRPVLKELNMIELNAFLG</sequence>
<dbReference type="AlphaFoldDB" id="A0AAU9TXR0"/>
<protein>
    <submittedName>
        <fullName evidence="1">Uncharacterized protein</fullName>
    </submittedName>
</protein>
<organism evidence="1 2">
    <name type="scientific">Euphydryas editha</name>
    <name type="common">Edith's checkerspot</name>
    <dbReference type="NCBI Taxonomy" id="104508"/>
    <lineage>
        <taxon>Eukaryota</taxon>
        <taxon>Metazoa</taxon>
        <taxon>Ecdysozoa</taxon>
        <taxon>Arthropoda</taxon>
        <taxon>Hexapoda</taxon>
        <taxon>Insecta</taxon>
        <taxon>Pterygota</taxon>
        <taxon>Neoptera</taxon>
        <taxon>Endopterygota</taxon>
        <taxon>Lepidoptera</taxon>
        <taxon>Glossata</taxon>
        <taxon>Ditrysia</taxon>
        <taxon>Papilionoidea</taxon>
        <taxon>Nymphalidae</taxon>
        <taxon>Nymphalinae</taxon>
        <taxon>Euphydryas</taxon>
    </lineage>
</organism>
<gene>
    <name evidence="1" type="ORF">EEDITHA_LOCUS7476</name>
</gene>
<dbReference type="Proteomes" id="UP001153954">
    <property type="component" value="Unassembled WGS sequence"/>
</dbReference>
<name>A0AAU9TXR0_EUPED</name>
<keyword evidence="2" id="KW-1185">Reference proteome</keyword>
<evidence type="ECO:0000313" key="2">
    <source>
        <dbReference type="Proteomes" id="UP001153954"/>
    </source>
</evidence>
<proteinExistence type="predicted"/>
<dbReference type="EMBL" id="CAKOGL010000011">
    <property type="protein sequence ID" value="CAH2091628.1"/>
    <property type="molecule type" value="Genomic_DNA"/>
</dbReference>